<comment type="caution">
    <text evidence="2">The sequence shown here is derived from an EMBL/GenBank/DDBJ whole genome shotgun (WGS) entry which is preliminary data.</text>
</comment>
<dbReference type="SUPFAM" id="SSF53474">
    <property type="entry name" value="alpha/beta-Hydrolases"/>
    <property type="match status" value="1"/>
</dbReference>
<name>A0ABW1ZA32_9BACT</name>
<evidence type="ECO:0000313" key="2">
    <source>
        <dbReference type="EMBL" id="MFC6645765.1"/>
    </source>
</evidence>
<dbReference type="GO" id="GO:0016787">
    <property type="term" value="F:hydrolase activity"/>
    <property type="evidence" value="ECO:0007669"/>
    <property type="project" value="UniProtKB-KW"/>
</dbReference>
<sequence length="276" mass="30293">MAFLTVGKENNADIQIYYEDRGTGKPVLLIHGWPLSGASWEKQIAALLAAGYRVITYDRRGFGKSSQPSEGYDYNTMAQDTAKLIEALDLKDLTIVGFSMGGGEVARYLGKYDTGRVSKAVFMSSIAPALRKDGSNPDGVDPSVFEEIKQNIEKDRYKFLAGFLKNFYSKKLVGGTDISDEAIHASFGVAAGSYYPGMLACVDAWLEDFREDLRQIKVPTLVIHGDDDLILPIDSTGKRVSEFVPQAKLVVIEGGPHGLNWTHATEVNTALLEFLK</sequence>
<feature type="domain" description="AB hydrolase-1" evidence="1">
    <location>
        <begin position="25"/>
        <end position="264"/>
    </location>
</feature>
<dbReference type="Gene3D" id="3.40.50.1820">
    <property type="entry name" value="alpha/beta hydrolase"/>
    <property type="match status" value="1"/>
</dbReference>
<dbReference type="EMBL" id="JBHSWI010000001">
    <property type="protein sequence ID" value="MFC6645765.1"/>
    <property type="molecule type" value="Genomic_DNA"/>
</dbReference>
<dbReference type="InterPro" id="IPR029058">
    <property type="entry name" value="AB_hydrolase_fold"/>
</dbReference>
<protein>
    <submittedName>
        <fullName evidence="2">Alpha/beta fold hydrolase</fullName>
    </submittedName>
</protein>
<dbReference type="InterPro" id="IPR000639">
    <property type="entry name" value="Epox_hydrolase-like"/>
</dbReference>
<accession>A0ABW1ZA32</accession>
<dbReference type="Pfam" id="PF00561">
    <property type="entry name" value="Abhydrolase_1"/>
    <property type="match status" value="1"/>
</dbReference>
<reference evidence="3" key="1">
    <citation type="journal article" date="2019" name="Int. J. Syst. Evol. Microbiol.">
        <title>The Global Catalogue of Microorganisms (GCM) 10K type strain sequencing project: providing services to taxonomists for standard genome sequencing and annotation.</title>
        <authorList>
            <consortium name="The Broad Institute Genomics Platform"/>
            <consortium name="The Broad Institute Genome Sequencing Center for Infectious Disease"/>
            <person name="Wu L."/>
            <person name="Ma J."/>
        </authorList>
    </citation>
    <scope>NUCLEOTIDE SEQUENCE [LARGE SCALE GENOMIC DNA]</scope>
    <source>
        <strain evidence="3">CGMCC 1.16026</strain>
    </source>
</reference>
<dbReference type="Proteomes" id="UP001596391">
    <property type="component" value="Unassembled WGS sequence"/>
</dbReference>
<gene>
    <name evidence="2" type="ORF">ACFQBQ_09270</name>
</gene>
<dbReference type="PANTHER" id="PTHR43433">
    <property type="entry name" value="HYDROLASE, ALPHA/BETA FOLD FAMILY PROTEIN"/>
    <property type="match status" value="1"/>
</dbReference>
<dbReference type="InterPro" id="IPR000073">
    <property type="entry name" value="AB_hydrolase_1"/>
</dbReference>
<dbReference type="RefSeq" id="WP_263369482.1">
    <property type="nucleotide sequence ID" value="NZ_JAGSYD010000001.1"/>
</dbReference>
<dbReference type="PRINTS" id="PR00412">
    <property type="entry name" value="EPOXHYDRLASE"/>
</dbReference>
<keyword evidence="2" id="KW-0378">Hydrolase</keyword>
<dbReference type="InterPro" id="IPR050471">
    <property type="entry name" value="AB_hydrolase"/>
</dbReference>
<evidence type="ECO:0000259" key="1">
    <source>
        <dbReference type="Pfam" id="PF00561"/>
    </source>
</evidence>
<keyword evidence="3" id="KW-1185">Reference proteome</keyword>
<evidence type="ECO:0000313" key="3">
    <source>
        <dbReference type="Proteomes" id="UP001596391"/>
    </source>
</evidence>
<proteinExistence type="predicted"/>
<organism evidence="2 3">
    <name type="scientific">Granulicella cerasi</name>
    <dbReference type="NCBI Taxonomy" id="741063"/>
    <lineage>
        <taxon>Bacteria</taxon>
        <taxon>Pseudomonadati</taxon>
        <taxon>Acidobacteriota</taxon>
        <taxon>Terriglobia</taxon>
        <taxon>Terriglobales</taxon>
        <taxon>Acidobacteriaceae</taxon>
        <taxon>Granulicella</taxon>
    </lineage>
</organism>
<dbReference type="PRINTS" id="PR00111">
    <property type="entry name" value="ABHYDROLASE"/>
</dbReference>
<dbReference type="PANTHER" id="PTHR43433:SF4">
    <property type="entry name" value="NON-HEME CHLOROPEROXIDASE-RELATED"/>
    <property type="match status" value="1"/>
</dbReference>